<comment type="caution">
    <text evidence="1">The sequence shown here is derived from an EMBL/GenBank/DDBJ whole genome shotgun (WGS) entry which is preliminary data.</text>
</comment>
<accession>A0ACC1TC27</accession>
<gene>
    <name evidence="1" type="ORF">NM688_g1164</name>
</gene>
<proteinExistence type="predicted"/>
<keyword evidence="2" id="KW-1185">Reference proteome</keyword>
<organism evidence="1 2">
    <name type="scientific">Phlebia brevispora</name>
    <dbReference type="NCBI Taxonomy" id="194682"/>
    <lineage>
        <taxon>Eukaryota</taxon>
        <taxon>Fungi</taxon>
        <taxon>Dikarya</taxon>
        <taxon>Basidiomycota</taxon>
        <taxon>Agaricomycotina</taxon>
        <taxon>Agaricomycetes</taxon>
        <taxon>Polyporales</taxon>
        <taxon>Meruliaceae</taxon>
        <taxon>Phlebia</taxon>
    </lineage>
</organism>
<reference evidence="1" key="1">
    <citation type="submission" date="2022-07" db="EMBL/GenBank/DDBJ databases">
        <title>Genome Sequence of Phlebia brevispora.</title>
        <authorList>
            <person name="Buettner E."/>
        </authorList>
    </citation>
    <scope>NUCLEOTIDE SEQUENCE</scope>
    <source>
        <strain evidence="1">MPL23</strain>
    </source>
</reference>
<sequence length="401" mass="44534">MVAAEDTGENNEVIAVVIKPGIYVTGEAVEGEVWINFIGLRRTPVEEVHVKLRGSVFTKITKQIGDAAVTKRRRVELVRDTISLWCRGSGYPPAGSDILKLPFRFTLSPTEALPSCHYTGFHKSGRVMYNVEVVGVRSGWRLNKRLSNALAVLPPDKAGAELSRNMRLGEIPPWRSIKFQKSIRRGIWGEFSNVEATLSIPDLPTIPIFTAIPFVLSVVTVSKTTRKDDTPTDQPIFPAPPLTPQGVEFKLTRAVMVHTRAWVANGTDTVAPLGGLSPQAKDPHFYDEVQVENIMKTWIPVFGEEKKSKGSWRQQVDFRSTFKLTCPPTFTTETMHVKYFLNLKIAFPGIGNDLKTEIPIDVISSMLPPGSGEWDGPPPELDLPPVYFSSADVDHDEKDSE</sequence>
<dbReference type="Proteomes" id="UP001148662">
    <property type="component" value="Unassembled WGS sequence"/>
</dbReference>
<evidence type="ECO:0000313" key="1">
    <source>
        <dbReference type="EMBL" id="KAJ3558003.1"/>
    </source>
</evidence>
<protein>
    <submittedName>
        <fullName evidence="1">Uncharacterized protein</fullName>
    </submittedName>
</protein>
<dbReference type="EMBL" id="JANHOG010000116">
    <property type="protein sequence ID" value="KAJ3558003.1"/>
    <property type="molecule type" value="Genomic_DNA"/>
</dbReference>
<name>A0ACC1TC27_9APHY</name>
<evidence type="ECO:0000313" key="2">
    <source>
        <dbReference type="Proteomes" id="UP001148662"/>
    </source>
</evidence>